<keyword evidence="9" id="KW-1185">Reference proteome</keyword>
<dbReference type="InterPro" id="IPR042177">
    <property type="entry name" value="Cell/Rod_1"/>
</dbReference>
<dbReference type="OrthoDB" id="8478127at2"/>
<dbReference type="PANTHER" id="PTHR34138">
    <property type="entry name" value="CELL SHAPE-DETERMINING PROTEIN MREC"/>
    <property type="match status" value="1"/>
</dbReference>
<accession>A0A562UWM4</accession>
<feature type="coiled-coil region" evidence="5">
    <location>
        <begin position="89"/>
        <end position="126"/>
    </location>
</feature>
<dbReference type="InterPro" id="IPR007221">
    <property type="entry name" value="MreC"/>
</dbReference>
<dbReference type="Gene3D" id="2.40.10.350">
    <property type="entry name" value="Rod shape-determining protein MreC, domain 2"/>
    <property type="match status" value="1"/>
</dbReference>
<keyword evidence="6" id="KW-0472">Membrane</keyword>
<gene>
    <name evidence="8" type="ORF">JN10_1643</name>
</gene>
<dbReference type="GO" id="GO:0005886">
    <property type="term" value="C:plasma membrane"/>
    <property type="evidence" value="ECO:0007669"/>
    <property type="project" value="TreeGrafter"/>
</dbReference>
<feature type="domain" description="Rod shape-determining protein MreC beta-barrel core" evidence="7">
    <location>
        <begin position="135"/>
        <end position="266"/>
    </location>
</feature>
<dbReference type="EMBL" id="VLLK01000001">
    <property type="protein sequence ID" value="TWJ09986.1"/>
    <property type="molecule type" value="Genomic_DNA"/>
</dbReference>
<dbReference type="PANTHER" id="PTHR34138:SF1">
    <property type="entry name" value="CELL SHAPE-DETERMINING PROTEIN MREC"/>
    <property type="match status" value="1"/>
</dbReference>
<dbReference type="Proteomes" id="UP000320547">
    <property type="component" value="Unassembled WGS sequence"/>
</dbReference>
<evidence type="ECO:0000256" key="1">
    <source>
        <dbReference type="ARBA" id="ARBA00009369"/>
    </source>
</evidence>
<dbReference type="STRING" id="476157.GCA_001663155_01714"/>
<keyword evidence="3" id="KW-0133">Cell shape</keyword>
<evidence type="ECO:0000313" key="8">
    <source>
        <dbReference type="EMBL" id="TWJ09986.1"/>
    </source>
</evidence>
<evidence type="ECO:0000256" key="2">
    <source>
        <dbReference type="ARBA" id="ARBA00013855"/>
    </source>
</evidence>
<dbReference type="RefSeq" id="WP_067599860.1">
    <property type="nucleotide sequence ID" value="NZ_CP015963.1"/>
</dbReference>
<name>A0A562UWM4_9SPHN</name>
<keyword evidence="6" id="KW-1133">Transmembrane helix</keyword>
<evidence type="ECO:0000259" key="7">
    <source>
        <dbReference type="Pfam" id="PF04085"/>
    </source>
</evidence>
<evidence type="ECO:0000313" key="9">
    <source>
        <dbReference type="Proteomes" id="UP000320547"/>
    </source>
</evidence>
<evidence type="ECO:0000256" key="5">
    <source>
        <dbReference type="SAM" id="Coils"/>
    </source>
</evidence>
<dbReference type="Gene3D" id="2.40.10.340">
    <property type="entry name" value="Rod shape-determining protein MreC, domain 1"/>
    <property type="match status" value="1"/>
</dbReference>
<dbReference type="AlphaFoldDB" id="A0A562UWM4"/>
<evidence type="ECO:0000256" key="6">
    <source>
        <dbReference type="SAM" id="Phobius"/>
    </source>
</evidence>
<comment type="similarity">
    <text evidence="1">Belongs to the MreC family.</text>
</comment>
<proteinExistence type="inferred from homology"/>
<dbReference type="GO" id="GO:0008360">
    <property type="term" value="P:regulation of cell shape"/>
    <property type="evidence" value="ECO:0007669"/>
    <property type="project" value="UniProtKB-KW"/>
</dbReference>
<dbReference type="InterPro" id="IPR055342">
    <property type="entry name" value="MreC_beta-barrel_core"/>
</dbReference>
<comment type="caution">
    <text evidence="8">The sequence shown here is derived from an EMBL/GenBank/DDBJ whole genome shotgun (WGS) entry which is preliminary data.</text>
</comment>
<reference evidence="8 9" key="1">
    <citation type="submission" date="2019-07" db="EMBL/GenBank/DDBJ databases">
        <title>Genomic Encyclopedia of Archaeal and Bacterial Type Strains, Phase II (KMG-II): from individual species to whole genera.</title>
        <authorList>
            <person name="Goeker M."/>
        </authorList>
    </citation>
    <scope>NUCLEOTIDE SEQUENCE [LARGE SCALE GENOMIC DNA]</scope>
    <source>
        <strain evidence="8 9">ATCC BAA-2084</strain>
    </source>
</reference>
<keyword evidence="5" id="KW-0175">Coiled coil</keyword>
<dbReference type="InterPro" id="IPR042175">
    <property type="entry name" value="Cell/Rod_MreC_2"/>
</dbReference>
<organism evidence="8 9">
    <name type="scientific">Altererythrobacter ishigakiensis</name>
    <dbReference type="NCBI Taxonomy" id="476157"/>
    <lineage>
        <taxon>Bacteria</taxon>
        <taxon>Pseudomonadati</taxon>
        <taxon>Pseudomonadota</taxon>
        <taxon>Alphaproteobacteria</taxon>
        <taxon>Sphingomonadales</taxon>
        <taxon>Erythrobacteraceae</taxon>
        <taxon>Altererythrobacter</taxon>
    </lineage>
</organism>
<feature type="transmembrane region" description="Helical" evidence="6">
    <location>
        <begin position="20"/>
        <end position="42"/>
    </location>
</feature>
<evidence type="ECO:0000256" key="4">
    <source>
        <dbReference type="ARBA" id="ARBA00032089"/>
    </source>
</evidence>
<protein>
    <recommendedName>
        <fullName evidence="2">Cell shape-determining protein MreC</fullName>
    </recommendedName>
    <alternativeName>
        <fullName evidence="4">Cell shape protein MreC</fullName>
    </alternativeName>
</protein>
<dbReference type="NCBIfam" id="TIGR00219">
    <property type="entry name" value="mreC"/>
    <property type="match status" value="1"/>
</dbReference>
<evidence type="ECO:0000256" key="3">
    <source>
        <dbReference type="ARBA" id="ARBA00022960"/>
    </source>
</evidence>
<keyword evidence="6" id="KW-0812">Transmembrane</keyword>
<sequence>MAPPSSRRSGHSRKAQYSRFTAYVIASVGAAIGAVFLGISLLQTSSFGSLRGMAGNAGEPGGRVVSASRDGSATVFDHIAAYWNAGNQNVELRDELEISRIRMEELEAVKQENARLKALLNLAEDDGEPVTVTRIIGSSAVSARRFGYIGAGTADGVQVGMPVRSERGILGRVLETASSTSRVLLLTDSESVIPVRRAQDDLIAFAEGRGDGLIRIRLINLGINPIEVGDVFVTSGAGGYFKPGLAVAVVHEITGDGGLARMIADPAGADFVRVEKFSEAETIVAAQESPDRVLGETGAGE</sequence>
<dbReference type="Pfam" id="PF04085">
    <property type="entry name" value="MreC"/>
    <property type="match status" value="1"/>
</dbReference>